<feature type="compositionally biased region" description="Polar residues" evidence="1">
    <location>
        <begin position="421"/>
        <end position="463"/>
    </location>
</feature>
<proteinExistence type="predicted"/>
<feature type="compositionally biased region" description="Polar residues" evidence="1">
    <location>
        <begin position="342"/>
        <end position="351"/>
    </location>
</feature>
<dbReference type="Proteomes" id="UP001146793">
    <property type="component" value="Unassembled WGS sequence"/>
</dbReference>
<accession>A0AAV7YZ74</accession>
<evidence type="ECO:0000313" key="2">
    <source>
        <dbReference type="EMBL" id="KAJ3435222.1"/>
    </source>
</evidence>
<feature type="compositionally biased region" description="Basic residues" evidence="1">
    <location>
        <begin position="290"/>
        <end position="300"/>
    </location>
</feature>
<feature type="compositionally biased region" description="Low complexity" evidence="1">
    <location>
        <begin position="469"/>
        <end position="506"/>
    </location>
</feature>
<feature type="compositionally biased region" description="Low complexity" evidence="1">
    <location>
        <begin position="514"/>
        <end position="526"/>
    </location>
</feature>
<feature type="compositionally biased region" description="Basic residues" evidence="1">
    <location>
        <begin position="353"/>
        <end position="364"/>
    </location>
</feature>
<name>A0AAV7YZ74_9EUKA</name>
<protein>
    <recommendedName>
        <fullName evidence="4">Coatomer subunit delta</fullName>
    </recommendedName>
</protein>
<evidence type="ECO:0000313" key="3">
    <source>
        <dbReference type="Proteomes" id="UP001146793"/>
    </source>
</evidence>
<dbReference type="EMBL" id="JANTQA010000042">
    <property type="protein sequence ID" value="KAJ3435222.1"/>
    <property type="molecule type" value="Genomic_DNA"/>
</dbReference>
<organism evidence="2 3">
    <name type="scientific">Anaeramoeba flamelloides</name>
    <dbReference type="NCBI Taxonomy" id="1746091"/>
    <lineage>
        <taxon>Eukaryota</taxon>
        <taxon>Metamonada</taxon>
        <taxon>Anaeramoebidae</taxon>
        <taxon>Anaeramoeba</taxon>
    </lineage>
</organism>
<evidence type="ECO:0008006" key="4">
    <source>
        <dbReference type="Google" id="ProtNLM"/>
    </source>
</evidence>
<evidence type="ECO:0000256" key="1">
    <source>
        <dbReference type="SAM" id="MobiDB-lite"/>
    </source>
</evidence>
<feature type="compositionally biased region" description="Polar residues" evidence="1">
    <location>
        <begin position="395"/>
        <end position="411"/>
    </location>
</feature>
<feature type="region of interest" description="Disordered" evidence="1">
    <location>
        <begin position="251"/>
        <end position="376"/>
    </location>
</feature>
<dbReference type="AlphaFoldDB" id="A0AAV7YZ74"/>
<feature type="compositionally biased region" description="Basic and acidic residues" evidence="1">
    <location>
        <begin position="269"/>
        <end position="289"/>
    </location>
</feature>
<feature type="compositionally biased region" description="Basic and acidic residues" evidence="1">
    <location>
        <begin position="301"/>
        <end position="324"/>
    </location>
</feature>
<feature type="compositionally biased region" description="Polar residues" evidence="1">
    <location>
        <begin position="527"/>
        <end position="542"/>
    </location>
</feature>
<feature type="compositionally biased region" description="Basic residues" evidence="1">
    <location>
        <begin position="251"/>
        <end position="268"/>
    </location>
</feature>
<reference evidence="2" key="1">
    <citation type="submission" date="2022-08" db="EMBL/GenBank/DDBJ databases">
        <title>Novel sulphate-reducing endosymbionts in the free-living metamonad Anaeramoeba.</title>
        <authorList>
            <person name="Jerlstrom-Hultqvist J."/>
            <person name="Cepicka I."/>
            <person name="Gallot-Lavallee L."/>
            <person name="Salas-Leiva D."/>
            <person name="Curtis B.A."/>
            <person name="Zahonova K."/>
            <person name="Pipaliya S."/>
            <person name="Dacks J."/>
            <person name="Roger A.J."/>
        </authorList>
    </citation>
    <scope>NUCLEOTIDE SEQUENCE</scope>
    <source>
        <strain evidence="2">Busselton2</strain>
    </source>
</reference>
<comment type="caution">
    <text evidence="2">The sequence shown here is derived from an EMBL/GenBank/DDBJ whole genome shotgun (WGS) entry which is preliminary data.</text>
</comment>
<gene>
    <name evidence="2" type="ORF">M0812_02353</name>
</gene>
<sequence length="933" mass="107126">MAASLILKTIDGTNLFVETMTGFPSFKTHQVCSEFTEFLYKENQVHPSGELLVLEKKYRLFYRLIESVYILVLTQTFENSFAVWSICEKVESLLRRLNKNNSFSTQLLLKSYPIISVSLQQILNGDDPESTIQRKTGSQILKMQQTKGKIGSSSGFVHNRDWKSSKSIATQQSKIENFFRSNSFNSQINQQIPKNYFDPKFEFEIMKEKYLKKDRENSIELKKRPIDHSDLLLNGPYSNYFLNKKIIKKKKPKKIKNKTKKLQKTKNKIAKEKKPEKSKSKSKEKEPIKAKAKGKRKDQKKGKGMEKDKKKDKTDKKKTNETKQENNNNNNNTFNPELISFPSINKSSTLNPKMKRGSKTRSKSKSVTSISENKVISNNNKNQIPKFQLNGLFDQNNTGNKTESTGPNTPKSGKIFDPFGAQSSGNTTPTKGFSTSSSRENLKNNKQTIQKNPNPNSDSNSLIDFNVLTNLNNTNTNTNTNTNSNTNNFNTNTNNSNNNLINNQKNNDNKRNIKNNQQNNILNDNSLQTNTTTSFDPFGNQSNIKKKGVIKKQTLFPMKHTISLPELNKNSYDNKQQQTRNTVKRLGSPRLNGMPIRTLGSDPFFVNNYNYKPQIQNTRRFDGLQNMQSTTTTSSSSTKINNNSNQSVFETPFHSPFHSPNNLSPSNSFENLTVFSNSNNNQPNETIKQTNLEILIKEKLYCQCFSTKLLKTRILGEVILTDPTESVIKRDQRIKLPKLNLMVKNKERVEKFLCNPRFLNETSKSIYTCNNMNTILKAQQPVFQYLVKRDLLFHAIKLHPEVKTQQNVSIITINYFLNQKALKNLSNFKLLLSSKVNVIKVATTPHASINESKQKVMWDVEVNENNTTGVLKAKFQTNQQIQFEPISLKFQVENFSLANLHFEIDQQSQQFFNFSKRKHLLISQEYIVNFNQN</sequence>
<feature type="region of interest" description="Disordered" evidence="1">
    <location>
        <begin position="395"/>
        <end position="542"/>
    </location>
</feature>